<keyword evidence="7" id="KW-0594">Phospholipid biosynthesis</keyword>
<keyword evidence="3 10" id="KW-0808">Transferase</keyword>
<dbReference type="PANTHER" id="PTHR12358:SF54">
    <property type="entry name" value="SPHINGOSINE KINASE RELATED PROTEIN"/>
    <property type="match status" value="1"/>
</dbReference>
<dbReference type="eggNOG" id="COG1597">
    <property type="taxonomic scope" value="Bacteria"/>
</dbReference>
<evidence type="ECO:0000259" key="9">
    <source>
        <dbReference type="PROSITE" id="PS50146"/>
    </source>
</evidence>
<dbReference type="Pfam" id="PF19279">
    <property type="entry name" value="YegS_C"/>
    <property type="match status" value="1"/>
</dbReference>
<dbReference type="PROSITE" id="PS50146">
    <property type="entry name" value="DAGK"/>
    <property type="match status" value="1"/>
</dbReference>
<comment type="caution">
    <text evidence="10">The sequence shown here is derived from an EMBL/GenBank/DDBJ whole genome shotgun (WGS) entry which is preliminary data.</text>
</comment>
<proteinExistence type="inferred from homology"/>
<evidence type="ECO:0000256" key="2">
    <source>
        <dbReference type="ARBA" id="ARBA00005983"/>
    </source>
</evidence>
<dbReference type="SUPFAM" id="SSF111331">
    <property type="entry name" value="NAD kinase/diacylglycerol kinase-like"/>
    <property type="match status" value="1"/>
</dbReference>
<evidence type="ECO:0000256" key="6">
    <source>
        <dbReference type="ARBA" id="ARBA00022840"/>
    </source>
</evidence>
<name>E0NH73_PEDAC</name>
<dbReference type="InterPro" id="IPR016064">
    <property type="entry name" value="NAD/diacylglycerol_kinase_sf"/>
</dbReference>
<sequence length="317" mass="35639">MMSKQMKYYFIINKWAGARHSAETWQKMHHLLVQNQVEFDSVVTEYPRHAIELAQQFATSHRKGWIIVAFGGDGTLMEVLEGVQRVDATIPLGYIPAGSGNDFARAVGLSRDPYLALQQLIQTTQPTILDVGAYQDRKEPVVHYFSNNVGIGFDASVVYQANQGQKIKLSKWHLESTAYISALLKTLVKQKGFPMSVTIDGKTQQFKNAFLVSITNIKYFGGGVGIAPQARLDDGKLDVVITEKLTLLRFIRLFAKLLKDGSHLAMPDVFFATGREVLVHSFAPEHGQVNGEDLPYQPFDLKVWTVKQSFWFTLQTK</sequence>
<comment type="similarity">
    <text evidence="2">Belongs to the diacylglycerol/lipid kinase family.</text>
</comment>
<dbReference type="Gene3D" id="3.40.50.10330">
    <property type="entry name" value="Probable inorganic polyphosphate/atp-NAD kinase, domain 1"/>
    <property type="match status" value="1"/>
</dbReference>
<dbReference type="PANTHER" id="PTHR12358">
    <property type="entry name" value="SPHINGOSINE KINASE"/>
    <property type="match status" value="1"/>
</dbReference>
<keyword evidence="6" id="KW-0067">ATP-binding</keyword>
<dbReference type="NCBIfam" id="TIGR00147">
    <property type="entry name" value="YegS/Rv2252/BmrU family lipid kinase"/>
    <property type="match status" value="1"/>
</dbReference>
<dbReference type="GO" id="GO:0016301">
    <property type="term" value="F:kinase activity"/>
    <property type="evidence" value="ECO:0007669"/>
    <property type="project" value="UniProtKB-KW"/>
</dbReference>
<reference evidence="10" key="1">
    <citation type="submission" date="2010-07" db="EMBL/GenBank/DDBJ databases">
        <authorList>
            <person name="Muzny D."/>
            <person name="Qin X."/>
            <person name="Deng J."/>
            <person name="Jiang H."/>
            <person name="Liu Y."/>
            <person name="Qu J."/>
            <person name="Song X.-Z."/>
            <person name="Zhang L."/>
            <person name="Thornton R."/>
            <person name="Coyle M."/>
            <person name="Francisco L."/>
            <person name="Jackson L."/>
            <person name="Javaid M."/>
            <person name="Korchina V."/>
            <person name="Kovar C."/>
            <person name="Mata R."/>
            <person name="Mathew T."/>
            <person name="Ngo R."/>
            <person name="Nguyen L."/>
            <person name="Nguyen N."/>
            <person name="Okwuonu G."/>
            <person name="Ongeri F."/>
            <person name="Pham C."/>
            <person name="Simmons D."/>
            <person name="Wilczek-Boney K."/>
            <person name="Hale W."/>
            <person name="Jakkamsetti A."/>
            <person name="Pham P."/>
            <person name="Ruth R."/>
            <person name="San Lucas F."/>
            <person name="Warren J."/>
            <person name="Zhang J."/>
            <person name="Zhao Z."/>
            <person name="Zhou C."/>
            <person name="Zhu D."/>
            <person name="Lee S."/>
            <person name="Bess C."/>
            <person name="Blankenburg K."/>
            <person name="Forbes L."/>
            <person name="Fu Q."/>
            <person name="Gubbala S."/>
            <person name="Hirani K."/>
            <person name="Jayaseelan J.C."/>
            <person name="Lara F."/>
            <person name="Munidasa M."/>
            <person name="Palculict T."/>
            <person name="Patil S."/>
            <person name="Pu L.-L."/>
            <person name="Saada N."/>
            <person name="Tang L."/>
            <person name="Weissenberger G."/>
            <person name="Zhu Y."/>
            <person name="Hemphill L."/>
            <person name="Shang Y."/>
            <person name="Youmans B."/>
            <person name="Ayvaz T."/>
            <person name="Ross M."/>
            <person name="Santibanez J."/>
            <person name="Aqrawi P."/>
            <person name="Gross S."/>
            <person name="Joshi V."/>
            <person name="Fowler G."/>
            <person name="Nazareth L."/>
            <person name="Reid J."/>
            <person name="Worley K."/>
            <person name="Petrosino J."/>
            <person name="Highlander S."/>
            <person name="Gibbs R."/>
        </authorList>
    </citation>
    <scope>NUCLEOTIDE SEQUENCE [LARGE SCALE GENOMIC DNA]</scope>
    <source>
        <strain evidence="10">DSM 20284</strain>
    </source>
</reference>
<dbReference type="GO" id="GO:0008654">
    <property type="term" value="P:phospholipid biosynthetic process"/>
    <property type="evidence" value="ECO:0007669"/>
    <property type="project" value="UniProtKB-KW"/>
</dbReference>
<keyword evidence="7" id="KW-0443">Lipid metabolism</keyword>
<evidence type="ECO:0000256" key="8">
    <source>
        <dbReference type="ARBA" id="ARBA00023264"/>
    </source>
</evidence>
<dbReference type="Gene3D" id="2.60.200.40">
    <property type="match status" value="1"/>
</dbReference>
<evidence type="ECO:0000256" key="1">
    <source>
        <dbReference type="ARBA" id="ARBA00001946"/>
    </source>
</evidence>
<keyword evidence="4" id="KW-0547">Nucleotide-binding</keyword>
<dbReference type="InterPro" id="IPR017438">
    <property type="entry name" value="ATP-NAD_kinase_N"/>
</dbReference>
<gene>
    <name evidence="10" type="ORF">HMPREF0623_1396</name>
</gene>
<dbReference type="Proteomes" id="UP000004470">
    <property type="component" value="Unassembled WGS sequence"/>
</dbReference>
<dbReference type="InterPro" id="IPR005218">
    <property type="entry name" value="Diacylglycerol/lipid_kinase"/>
</dbReference>
<dbReference type="InterPro" id="IPR045540">
    <property type="entry name" value="YegS/DAGK_C"/>
</dbReference>
<dbReference type="InterPro" id="IPR050187">
    <property type="entry name" value="Lipid_Phosphate_FormReg"/>
</dbReference>
<dbReference type="AlphaFoldDB" id="E0NH73"/>
<protein>
    <submittedName>
        <fullName evidence="10">Lipid kinase, YegS/Rv2252/BmrU family</fullName>
        <ecNumber evidence="10">2.7.1.-</ecNumber>
    </submittedName>
</protein>
<dbReference type="SMART" id="SM00046">
    <property type="entry name" value="DAGKc"/>
    <property type="match status" value="1"/>
</dbReference>
<accession>E0NH73</accession>
<evidence type="ECO:0000256" key="5">
    <source>
        <dbReference type="ARBA" id="ARBA00022777"/>
    </source>
</evidence>
<evidence type="ECO:0000313" key="11">
    <source>
        <dbReference type="Proteomes" id="UP000004470"/>
    </source>
</evidence>
<keyword evidence="8" id="KW-1208">Phospholipid metabolism</keyword>
<comment type="cofactor">
    <cofactor evidence="1">
        <name>Mg(2+)</name>
        <dbReference type="ChEBI" id="CHEBI:18420"/>
    </cofactor>
</comment>
<evidence type="ECO:0000256" key="7">
    <source>
        <dbReference type="ARBA" id="ARBA00023209"/>
    </source>
</evidence>
<evidence type="ECO:0000313" key="10">
    <source>
        <dbReference type="EMBL" id="EFL95219.1"/>
    </source>
</evidence>
<dbReference type="EC" id="2.7.1.-" evidence="10"/>
<dbReference type="Pfam" id="PF00781">
    <property type="entry name" value="DAGK_cat"/>
    <property type="match status" value="1"/>
</dbReference>
<organism evidence="10 11">
    <name type="scientific">Pediococcus acidilactici DSM 20284</name>
    <dbReference type="NCBI Taxonomy" id="862514"/>
    <lineage>
        <taxon>Bacteria</taxon>
        <taxon>Bacillati</taxon>
        <taxon>Bacillota</taxon>
        <taxon>Bacilli</taxon>
        <taxon>Lactobacillales</taxon>
        <taxon>Lactobacillaceae</taxon>
        <taxon>Pediococcus</taxon>
        <taxon>Pediococcus acidilactici group</taxon>
    </lineage>
</organism>
<evidence type="ECO:0000256" key="3">
    <source>
        <dbReference type="ARBA" id="ARBA00022679"/>
    </source>
</evidence>
<keyword evidence="5 10" id="KW-0418">Kinase</keyword>
<dbReference type="InterPro" id="IPR001206">
    <property type="entry name" value="Diacylglycerol_kinase_cat_dom"/>
</dbReference>
<keyword evidence="11" id="KW-1185">Reference proteome</keyword>
<feature type="domain" description="DAGKc" evidence="9">
    <location>
        <begin position="3"/>
        <end position="138"/>
    </location>
</feature>
<evidence type="ECO:0000256" key="4">
    <source>
        <dbReference type="ARBA" id="ARBA00022741"/>
    </source>
</evidence>
<dbReference type="GO" id="GO:0005524">
    <property type="term" value="F:ATP binding"/>
    <property type="evidence" value="ECO:0007669"/>
    <property type="project" value="UniProtKB-KW"/>
</dbReference>
<dbReference type="HOGENOM" id="CLU_045532_0_2_9"/>
<keyword evidence="7" id="KW-0444">Lipid biosynthesis</keyword>
<dbReference type="EMBL" id="AEEG01000006">
    <property type="protein sequence ID" value="EFL95219.1"/>
    <property type="molecule type" value="Genomic_DNA"/>
</dbReference>